<gene>
    <name evidence="1" type="ORF">STRIP9103_06665</name>
</gene>
<accession>L1L3M9</accession>
<dbReference type="EMBL" id="AEJC01000148">
    <property type="protein sequence ID" value="EKX67527.1"/>
    <property type="molecule type" value="Genomic_DNA"/>
</dbReference>
<sequence length="605" mass="67541">MAVVTNQTAAHSRAPVPGTGSVLDPRMSLALNVHTCPGVYAVLLGAGISMASGIKTGWGIVQDLVSKVAVLHNPDAPGTGVEATADPEGWWEKQFGEPLGYSRLLAEAAPSQAARQALLAGYFEPEDGEDSGKQPTAAHRAIARLVKRGNIRVILTTNFDRLMERALEEVGISPQVIRDHQIASMKPLVHSQVTLIKLHGDYADLQQRNTVDELEDYPPAQQELLERVLDEYGLIVCGWSAEWDKALVTAMEGTRSRRYPMFWGQFGQMSETARRLVTQHSAAVIDGVTADDLFTDLEHRVEALDRMTVAPVTRDTAVAQLKRFLPDSIRRIEVRDLIDQTVSHIVNNASRERYPLTGTVFAQNIRSYRADCDTLLHLLANGVFHDDGTYDDLWQRVVERLNRLRDSDAGHHTEVLEKLRQYPALLATFTVGIAAVLRRRDDLLVRVLTQPVWSPPFAGSQRQTPAVYLNPVRIIYGNSIDEVCHPEGGGTYKYPQSHWLREELREPFRLVEPDDTAYTAAFHRFEFLASLIALDTEHEFLANPWPGEFLLESAWGYDQVGLAPDIAREITPSWPLLQAGAFGGKVERAEKALEALVEYRSRRPR</sequence>
<evidence type="ECO:0000313" key="1">
    <source>
        <dbReference type="EMBL" id="EKX67527.1"/>
    </source>
</evidence>
<proteinExistence type="predicted"/>
<dbReference type="SUPFAM" id="SSF52467">
    <property type="entry name" value="DHS-like NAD/FAD-binding domain"/>
    <property type="match status" value="1"/>
</dbReference>
<name>L1L3M9_9ACTN</name>
<organism evidence="1 2">
    <name type="scientific">Streptomyces ipomoeae 91-03</name>
    <dbReference type="NCBI Taxonomy" id="698759"/>
    <lineage>
        <taxon>Bacteria</taxon>
        <taxon>Bacillati</taxon>
        <taxon>Actinomycetota</taxon>
        <taxon>Actinomycetes</taxon>
        <taxon>Kitasatosporales</taxon>
        <taxon>Streptomycetaceae</taxon>
        <taxon>Streptomyces</taxon>
    </lineage>
</organism>
<dbReference type="AlphaFoldDB" id="L1L3M9"/>
<dbReference type="PATRIC" id="fig|698759.3.peg.1922"/>
<dbReference type="Gene3D" id="3.40.50.1220">
    <property type="entry name" value="TPP-binding domain"/>
    <property type="match status" value="1"/>
</dbReference>
<dbReference type="CDD" id="cd00296">
    <property type="entry name" value="SIR2"/>
    <property type="match status" value="1"/>
</dbReference>
<dbReference type="InterPro" id="IPR029035">
    <property type="entry name" value="DHS-like_NAD/FAD-binding_dom"/>
</dbReference>
<evidence type="ECO:0000313" key="2">
    <source>
        <dbReference type="Proteomes" id="UP000010411"/>
    </source>
</evidence>
<dbReference type="Proteomes" id="UP000010411">
    <property type="component" value="Unassembled WGS sequence"/>
</dbReference>
<dbReference type="Pfam" id="PF13289">
    <property type="entry name" value="SIR2_2"/>
    <property type="match status" value="1"/>
</dbReference>
<protein>
    <submittedName>
        <fullName evidence="1">Uncharacterized protein</fullName>
    </submittedName>
</protein>
<keyword evidence="2" id="KW-1185">Reference proteome</keyword>
<comment type="caution">
    <text evidence="1">The sequence shown here is derived from an EMBL/GenBank/DDBJ whole genome shotgun (WGS) entry which is preliminary data.</text>
</comment>
<reference evidence="1 2" key="1">
    <citation type="submission" date="2012-11" db="EMBL/GenBank/DDBJ databases">
        <authorList>
            <person name="Huguet-Tapia J.C."/>
            <person name="Durkin A.S."/>
            <person name="Pettis G.S."/>
            <person name="Badger J.H."/>
        </authorList>
    </citation>
    <scope>NUCLEOTIDE SEQUENCE [LARGE SCALE GENOMIC DNA]</scope>
    <source>
        <strain evidence="1 2">91-03</strain>
    </source>
</reference>